<dbReference type="SUPFAM" id="SSF160246">
    <property type="entry name" value="EspE N-terminal domain-like"/>
    <property type="match status" value="1"/>
</dbReference>
<name>A0A8F9TRW5_9BACT</name>
<dbReference type="InterPro" id="IPR037257">
    <property type="entry name" value="T2SS_E_N_sf"/>
</dbReference>
<dbReference type="KEGG" id="ole:K0B96_12230"/>
<evidence type="ECO:0000313" key="2">
    <source>
        <dbReference type="Proteomes" id="UP000825051"/>
    </source>
</evidence>
<proteinExistence type="predicted"/>
<keyword evidence="2" id="KW-1185">Reference proteome</keyword>
<evidence type="ECO:0000313" key="1">
    <source>
        <dbReference type="EMBL" id="QYM78074.1"/>
    </source>
</evidence>
<organism evidence="1 2">
    <name type="scientific">Horticoccus luteus</name>
    <dbReference type="NCBI Taxonomy" id="2862869"/>
    <lineage>
        <taxon>Bacteria</taxon>
        <taxon>Pseudomonadati</taxon>
        <taxon>Verrucomicrobiota</taxon>
        <taxon>Opitutia</taxon>
        <taxon>Opitutales</taxon>
        <taxon>Opitutaceae</taxon>
        <taxon>Horticoccus</taxon>
    </lineage>
</organism>
<sequence length="170" mass="19689">MASEHLPLLRRANRLLGANLVEHNLVKLEDLETANERLLEIVAADQPRQSTLLGILAYEMKVLREEDVLQFCIDEERLGLADIRDYDITDEVKRALDPDVCWATWSVPFDREEDFHFVATAYYLSPAVRTFWEKRLEGRILWYGTTLEVIADFLERLETERAATAPKPVT</sequence>
<dbReference type="AlphaFoldDB" id="A0A8F9TRW5"/>
<protein>
    <recommendedName>
        <fullName evidence="3">Type II secretion system protein GspE N-terminal domain-containing protein</fullName>
    </recommendedName>
</protein>
<accession>A0A8F9TRW5</accession>
<dbReference type="EMBL" id="CP080507">
    <property type="protein sequence ID" value="QYM78074.1"/>
    <property type="molecule type" value="Genomic_DNA"/>
</dbReference>
<gene>
    <name evidence="1" type="ORF">K0B96_12230</name>
</gene>
<dbReference type="RefSeq" id="WP_220161178.1">
    <property type="nucleotide sequence ID" value="NZ_CP080507.1"/>
</dbReference>
<reference evidence="1" key="1">
    <citation type="submission" date="2021-08" db="EMBL/GenBank/DDBJ databases">
        <title>Genome of a novel bacterium of the phylum Verrucomicrobia, Oleiharenicola sp. KSB-15.</title>
        <authorList>
            <person name="Chung J.-H."/>
            <person name="Ahn J.-H."/>
            <person name="Yoon Y."/>
            <person name="Kim D.-Y."/>
            <person name="An S.-H."/>
            <person name="Park I."/>
            <person name="Yeon J."/>
        </authorList>
    </citation>
    <scope>NUCLEOTIDE SEQUENCE</scope>
    <source>
        <strain evidence="1">KSB-15</strain>
    </source>
</reference>
<dbReference type="Proteomes" id="UP000825051">
    <property type="component" value="Chromosome"/>
</dbReference>
<evidence type="ECO:0008006" key="3">
    <source>
        <dbReference type="Google" id="ProtNLM"/>
    </source>
</evidence>